<feature type="coiled-coil region" evidence="13">
    <location>
        <begin position="379"/>
        <end position="406"/>
    </location>
</feature>
<name>A0A182VRE0_9DIPT</name>
<dbReference type="PROSITE" id="PS50103">
    <property type="entry name" value="ZF_C3H1"/>
    <property type="match status" value="1"/>
</dbReference>
<dbReference type="PANTHER" id="PTHR46297">
    <property type="entry name" value="ZINC FINGER CCCH-TYPE WITH G PATCH DOMAIN-CONTAINING PROTEIN"/>
    <property type="match status" value="1"/>
</dbReference>
<feature type="zinc finger region" description="C3H1-type" evidence="12">
    <location>
        <begin position="170"/>
        <end position="197"/>
    </location>
</feature>
<evidence type="ECO:0000256" key="1">
    <source>
        <dbReference type="ARBA" id="ARBA00004062"/>
    </source>
</evidence>
<keyword evidence="18" id="KW-1185">Reference proteome</keyword>
<evidence type="ECO:0000256" key="7">
    <source>
        <dbReference type="ARBA" id="ARBA00022833"/>
    </source>
</evidence>
<proteinExistence type="predicted"/>
<evidence type="ECO:0000256" key="2">
    <source>
        <dbReference type="ARBA" id="ARBA00004123"/>
    </source>
</evidence>
<evidence type="ECO:0000259" key="16">
    <source>
        <dbReference type="PROSITE" id="PS50174"/>
    </source>
</evidence>
<feature type="coiled-coil region" evidence="13">
    <location>
        <begin position="450"/>
        <end position="501"/>
    </location>
</feature>
<keyword evidence="9" id="KW-0238">DNA-binding</keyword>
<feature type="compositionally biased region" description="Polar residues" evidence="14">
    <location>
        <begin position="66"/>
        <end position="76"/>
    </location>
</feature>
<organism evidence="17 18">
    <name type="scientific">Anopheles minimus</name>
    <dbReference type="NCBI Taxonomy" id="112268"/>
    <lineage>
        <taxon>Eukaryota</taxon>
        <taxon>Metazoa</taxon>
        <taxon>Ecdysozoa</taxon>
        <taxon>Arthropoda</taxon>
        <taxon>Hexapoda</taxon>
        <taxon>Insecta</taxon>
        <taxon>Pterygota</taxon>
        <taxon>Neoptera</taxon>
        <taxon>Endopterygota</taxon>
        <taxon>Diptera</taxon>
        <taxon>Nematocera</taxon>
        <taxon>Culicoidea</taxon>
        <taxon>Culicidae</taxon>
        <taxon>Anophelinae</taxon>
        <taxon>Anopheles</taxon>
    </lineage>
</organism>
<keyword evidence="8" id="KW-0805">Transcription regulation</keyword>
<keyword evidence="13" id="KW-0175">Coiled coil</keyword>
<feature type="domain" description="C3H1-type" evidence="15">
    <location>
        <begin position="170"/>
        <end position="197"/>
    </location>
</feature>
<evidence type="ECO:0000256" key="11">
    <source>
        <dbReference type="ARBA" id="ARBA00023242"/>
    </source>
</evidence>
<dbReference type="Proteomes" id="UP000075920">
    <property type="component" value="Unassembled WGS sequence"/>
</dbReference>
<dbReference type="GO" id="GO:0000978">
    <property type="term" value="F:RNA polymerase II cis-regulatory region sequence-specific DNA binding"/>
    <property type="evidence" value="ECO:0007669"/>
    <property type="project" value="TreeGrafter"/>
</dbReference>
<dbReference type="InterPro" id="IPR000467">
    <property type="entry name" value="G_patch_dom"/>
</dbReference>
<reference evidence="17" key="2">
    <citation type="submission" date="2020-05" db="UniProtKB">
        <authorList>
            <consortium name="EnsemblMetazoa"/>
        </authorList>
    </citation>
    <scope>IDENTIFICATION</scope>
    <source>
        <strain evidence="17">MINIMUS1</strain>
    </source>
</reference>
<dbReference type="PANTHER" id="PTHR46297:SF1">
    <property type="entry name" value="ZINC FINGER CCCH-TYPE WITH G PATCH DOMAIN-CONTAINING PROTEIN"/>
    <property type="match status" value="1"/>
</dbReference>
<keyword evidence="6 12" id="KW-0863">Zinc-finger</keyword>
<dbReference type="CDD" id="cd20384">
    <property type="entry name" value="Tudor_ZGPAT"/>
    <property type="match status" value="1"/>
</dbReference>
<keyword evidence="11" id="KW-0539">Nucleus</keyword>
<dbReference type="InterPro" id="IPR000571">
    <property type="entry name" value="Znf_CCCH"/>
</dbReference>
<feature type="coiled-coil region" evidence="13">
    <location>
        <begin position="3"/>
        <end position="30"/>
    </location>
</feature>
<reference evidence="18" key="1">
    <citation type="submission" date="2013-03" db="EMBL/GenBank/DDBJ databases">
        <title>The Genome Sequence of Anopheles minimus MINIMUS1.</title>
        <authorList>
            <consortium name="The Broad Institute Genomics Platform"/>
            <person name="Neafsey D.E."/>
            <person name="Walton C."/>
            <person name="Walker B."/>
            <person name="Young S.K."/>
            <person name="Zeng Q."/>
            <person name="Gargeya S."/>
            <person name="Fitzgerald M."/>
            <person name="Haas B."/>
            <person name="Abouelleil A."/>
            <person name="Allen A.W."/>
            <person name="Alvarado L."/>
            <person name="Arachchi H.M."/>
            <person name="Berlin A.M."/>
            <person name="Chapman S.B."/>
            <person name="Gainer-Dewar J."/>
            <person name="Goldberg J."/>
            <person name="Griggs A."/>
            <person name="Gujja S."/>
            <person name="Hansen M."/>
            <person name="Howarth C."/>
            <person name="Imamovic A."/>
            <person name="Ireland A."/>
            <person name="Larimer J."/>
            <person name="McCowan C."/>
            <person name="Murphy C."/>
            <person name="Pearson M."/>
            <person name="Poon T.W."/>
            <person name="Priest M."/>
            <person name="Roberts A."/>
            <person name="Saif S."/>
            <person name="Shea T."/>
            <person name="Sisk P."/>
            <person name="Sykes S."/>
            <person name="Wortman J."/>
            <person name="Nusbaum C."/>
            <person name="Birren B."/>
        </authorList>
    </citation>
    <scope>NUCLEOTIDE SEQUENCE [LARGE SCALE GENOMIC DNA]</scope>
    <source>
        <strain evidence="18">MINIMUS1</strain>
    </source>
</reference>
<evidence type="ECO:0000259" key="15">
    <source>
        <dbReference type="PROSITE" id="PS50103"/>
    </source>
</evidence>
<feature type="region of interest" description="Disordered" evidence="14">
    <location>
        <begin position="54"/>
        <end position="78"/>
    </location>
</feature>
<evidence type="ECO:0000256" key="9">
    <source>
        <dbReference type="ARBA" id="ARBA00023125"/>
    </source>
</evidence>
<dbReference type="PROSITE" id="PS50174">
    <property type="entry name" value="G_PATCH"/>
    <property type="match status" value="1"/>
</dbReference>
<feature type="compositionally biased region" description="Basic and acidic residues" evidence="14">
    <location>
        <begin position="432"/>
        <end position="441"/>
    </location>
</feature>
<evidence type="ECO:0000256" key="3">
    <source>
        <dbReference type="ARBA" id="ARBA00022414"/>
    </source>
</evidence>
<dbReference type="STRING" id="112268.A0A182VRE0"/>
<dbReference type="EnsemblMetazoa" id="AMIN000626-RA">
    <property type="protein sequence ID" value="AMIN000626-PA"/>
    <property type="gene ID" value="AMIN000626"/>
</dbReference>
<accession>A0A182VRE0</accession>
<feature type="region of interest" description="Disordered" evidence="14">
    <location>
        <begin position="418"/>
        <end position="441"/>
    </location>
</feature>
<feature type="region of interest" description="Disordered" evidence="14">
    <location>
        <begin position="261"/>
        <end position="290"/>
    </location>
</feature>
<evidence type="ECO:0000313" key="18">
    <source>
        <dbReference type="Proteomes" id="UP000075920"/>
    </source>
</evidence>
<evidence type="ECO:0000256" key="12">
    <source>
        <dbReference type="PROSITE-ProRule" id="PRU00723"/>
    </source>
</evidence>
<evidence type="ECO:0000256" key="14">
    <source>
        <dbReference type="SAM" id="MobiDB-lite"/>
    </source>
</evidence>
<dbReference type="AlphaFoldDB" id="A0A182VRE0"/>
<comment type="subcellular location">
    <subcellularLocation>
        <location evidence="2">Nucleus</location>
    </subcellularLocation>
</comment>
<evidence type="ECO:0000256" key="8">
    <source>
        <dbReference type="ARBA" id="ARBA00023015"/>
    </source>
</evidence>
<dbReference type="GO" id="GO:0005634">
    <property type="term" value="C:nucleus"/>
    <property type="evidence" value="ECO:0007669"/>
    <property type="project" value="UniProtKB-SubCell"/>
</dbReference>
<keyword evidence="4" id="KW-0678">Repressor</keyword>
<dbReference type="Gene3D" id="2.30.30.1190">
    <property type="match status" value="1"/>
</dbReference>
<keyword evidence="7 12" id="KW-0862">Zinc</keyword>
<dbReference type="VEuPathDB" id="VectorBase:AMIN000626"/>
<feature type="domain" description="G-patch" evidence="16">
    <location>
        <begin position="317"/>
        <end position="363"/>
    </location>
</feature>
<feature type="compositionally biased region" description="Acidic residues" evidence="14">
    <location>
        <begin position="266"/>
        <end position="288"/>
    </location>
</feature>
<dbReference type="Pfam" id="PF01585">
    <property type="entry name" value="G-patch"/>
    <property type="match status" value="1"/>
</dbReference>
<evidence type="ECO:0000256" key="10">
    <source>
        <dbReference type="ARBA" id="ARBA00023163"/>
    </source>
</evidence>
<evidence type="ECO:0000256" key="6">
    <source>
        <dbReference type="ARBA" id="ARBA00022771"/>
    </source>
</evidence>
<dbReference type="SMART" id="SM00356">
    <property type="entry name" value="ZnF_C3H1"/>
    <property type="match status" value="1"/>
</dbReference>
<evidence type="ECO:0000256" key="5">
    <source>
        <dbReference type="ARBA" id="ARBA00022723"/>
    </source>
</evidence>
<evidence type="ECO:0000256" key="4">
    <source>
        <dbReference type="ARBA" id="ARBA00022491"/>
    </source>
</evidence>
<evidence type="ECO:0000313" key="17">
    <source>
        <dbReference type="EnsemblMetazoa" id="AMIN000626-PA"/>
    </source>
</evidence>
<protein>
    <recommendedName>
        <fullName evidence="3">Zinc finger CCCH-type with G patch domain-containing protein</fullName>
    </recommendedName>
</protein>
<sequence>MSVDELDKSIQQYKAQLDQIALALQHTKDETERQELGKLKQDLIELLELTLETLAPTSDEDERNETGPQTNTQYPTTDDRMDDEFALFMKEIKELPAEPEKSTAESATIAPGTQSQEELDFDGLLGSKCSAPHLHSWGSTAYHNAMVCSLDTSNLAEATAKVLFTNPTHREMVPCAYFLEGECRFADDKCHYSHGEVVRLDELRDYRAPRFERLRQKGSRALVKQSSTRLWCKGTVMEVDFDEKRCKIRLEEGKREQMEVPFEDILPLDDDEDGLERESSSSDDETDEESLRKALLVEKSLFQPAPDRRLGEWEEHTRGIGSKIMQKMGYIVGTGLGREGEGIVIPVSAQVLPQGRSLDYCMELREQANGDKDLFSVEKKLVQLRKQQEKRDAKDYERRAKADKAKDVFSFINEQVFNGGESSKSKPSRQGELTRRDLKEHSSKNLNIASLKLSEEIRRTEADVERLKIALTRHKAGTPASDNLRRQIDAKRAEISRLQASEYNISKEQQLRTDKKKLTIF</sequence>
<dbReference type="GO" id="GO:0001227">
    <property type="term" value="F:DNA-binding transcription repressor activity, RNA polymerase II-specific"/>
    <property type="evidence" value="ECO:0007669"/>
    <property type="project" value="TreeGrafter"/>
</dbReference>
<evidence type="ECO:0000256" key="13">
    <source>
        <dbReference type="SAM" id="Coils"/>
    </source>
</evidence>
<dbReference type="GO" id="GO:0008270">
    <property type="term" value="F:zinc ion binding"/>
    <property type="evidence" value="ECO:0007669"/>
    <property type="project" value="UniProtKB-KW"/>
</dbReference>
<comment type="function">
    <text evidence="1">Transcription repressor.</text>
</comment>
<keyword evidence="10" id="KW-0804">Transcription</keyword>
<keyword evidence="5 12" id="KW-0479">Metal-binding</keyword>
<dbReference type="SMART" id="SM00443">
    <property type="entry name" value="G_patch"/>
    <property type="match status" value="1"/>
</dbReference>